<evidence type="ECO:0000256" key="1">
    <source>
        <dbReference type="SAM" id="Phobius"/>
    </source>
</evidence>
<protein>
    <submittedName>
        <fullName evidence="3">DUF4405 domain-containing protein</fullName>
    </submittedName>
</protein>
<dbReference type="EMBL" id="WNKU01000025">
    <property type="protein sequence ID" value="MTV50435.1"/>
    <property type="molecule type" value="Genomic_DNA"/>
</dbReference>
<keyword evidence="1" id="KW-1133">Transmembrane helix</keyword>
<name>A0A6I3SP11_HELMO</name>
<keyword evidence="1" id="KW-0472">Membrane</keyword>
<comment type="caution">
    <text evidence="3">The sequence shown here is derived from an EMBL/GenBank/DDBJ whole genome shotgun (WGS) entry which is preliminary data.</text>
</comment>
<keyword evidence="1" id="KW-0812">Transmembrane</keyword>
<dbReference type="Pfam" id="PF14358">
    <property type="entry name" value="DUF4405"/>
    <property type="match status" value="1"/>
</dbReference>
<keyword evidence="4" id="KW-1185">Reference proteome</keyword>
<dbReference type="Proteomes" id="UP000430670">
    <property type="component" value="Unassembled WGS sequence"/>
</dbReference>
<evidence type="ECO:0000259" key="2">
    <source>
        <dbReference type="Pfam" id="PF14358"/>
    </source>
</evidence>
<accession>A0A6I3SP11</accession>
<evidence type="ECO:0000313" key="3">
    <source>
        <dbReference type="EMBL" id="MTV50435.1"/>
    </source>
</evidence>
<sequence length="107" mass="11452">MSSLTNQTIGNIDKKTVVTKPVSYSRVKGILSSGLGLLTLVVAITGIGLFVAPHGPMASKSWTFAGMSVPLMKDLHIWLGFGMVALVLGHFALNLKTLIGELKQLFR</sequence>
<dbReference type="RefSeq" id="WP_155477521.1">
    <property type="nucleotide sequence ID" value="NZ_WNKU01000025.1"/>
</dbReference>
<feature type="domain" description="Flavinylation-associated cytochrome" evidence="2">
    <location>
        <begin position="31"/>
        <end position="94"/>
    </location>
</feature>
<dbReference type="InterPro" id="IPR025517">
    <property type="entry name" value="DUF4405"/>
</dbReference>
<organism evidence="3 4">
    <name type="scientific">Heliobacterium mobile</name>
    <name type="common">Heliobacillus mobilis</name>
    <dbReference type="NCBI Taxonomy" id="28064"/>
    <lineage>
        <taxon>Bacteria</taxon>
        <taxon>Bacillati</taxon>
        <taxon>Bacillota</taxon>
        <taxon>Clostridia</taxon>
        <taxon>Eubacteriales</taxon>
        <taxon>Heliobacteriaceae</taxon>
        <taxon>Heliobacterium</taxon>
    </lineage>
</organism>
<feature type="transmembrane region" description="Helical" evidence="1">
    <location>
        <begin position="35"/>
        <end position="55"/>
    </location>
</feature>
<evidence type="ECO:0000313" key="4">
    <source>
        <dbReference type="Proteomes" id="UP000430670"/>
    </source>
</evidence>
<dbReference type="OrthoDB" id="2083190at2"/>
<gene>
    <name evidence="3" type="ORF">GJ688_15855</name>
</gene>
<proteinExistence type="predicted"/>
<dbReference type="AlphaFoldDB" id="A0A6I3SP11"/>
<reference evidence="3 4" key="1">
    <citation type="submission" date="2019-11" db="EMBL/GenBank/DDBJ databases">
        <title>Whole-genome sequence of a the green, strictly anaerobic photosynthetic bacterium Heliobacillus mobilis DSM 6151.</title>
        <authorList>
            <person name="Kyndt J.A."/>
            <person name="Meyer T.E."/>
        </authorList>
    </citation>
    <scope>NUCLEOTIDE SEQUENCE [LARGE SCALE GENOMIC DNA]</scope>
    <source>
        <strain evidence="3 4">DSM 6151</strain>
    </source>
</reference>
<feature type="transmembrane region" description="Helical" evidence="1">
    <location>
        <begin position="75"/>
        <end position="95"/>
    </location>
</feature>